<protein>
    <submittedName>
        <fullName evidence="1">Uncharacterized protein</fullName>
    </submittedName>
</protein>
<reference evidence="1" key="1">
    <citation type="submission" date="2014-11" db="EMBL/GenBank/DDBJ databases">
        <authorList>
            <person name="Amaro Gonzalez C."/>
        </authorList>
    </citation>
    <scope>NUCLEOTIDE SEQUENCE</scope>
</reference>
<organism evidence="1">
    <name type="scientific">Anguilla anguilla</name>
    <name type="common">European freshwater eel</name>
    <name type="synonym">Muraena anguilla</name>
    <dbReference type="NCBI Taxonomy" id="7936"/>
    <lineage>
        <taxon>Eukaryota</taxon>
        <taxon>Metazoa</taxon>
        <taxon>Chordata</taxon>
        <taxon>Craniata</taxon>
        <taxon>Vertebrata</taxon>
        <taxon>Euteleostomi</taxon>
        <taxon>Actinopterygii</taxon>
        <taxon>Neopterygii</taxon>
        <taxon>Teleostei</taxon>
        <taxon>Anguilliformes</taxon>
        <taxon>Anguillidae</taxon>
        <taxon>Anguilla</taxon>
    </lineage>
</organism>
<evidence type="ECO:0000313" key="1">
    <source>
        <dbReference type="EMBL" id="JAH01324.1"/>
    </source>
</evidence>
<accession>A0A0E9PA09</accession>
<dbReference type="EMBL" id="GBXM01092994">
    <property type="protein sequence ID" value="JAH15583.1"/>
    <property type="molecule type" value="Transcribed_RNA"/>
</dbReference>
<dbReference type="AlphaFoldDB" id="A0A0E9PA09"/>
<reference evidence="1" key="2">
    <citation type="journal article" date="2015" name="Fish Shellfish Immunol.">
        <title>Early steps in the European eel (Anguilla anguilla)-Vibrio vulnificus interaction in the gills: Role of the RtxA13 toxin.</title>
        <authorList>
            <person name="Callol A."/>
            <person name="Pajuelo D."/>
            <person name="Ebbesson L."/>
            <person name="Teles M."/>
            <person name="MacKenzie S."/>
            <person name="Amaro C."/>
        </authorList>
    </citation>
    <scope>NUCLEOTIDE SEQUENCE</scope>
</reference>
<dbReference type="EMBL" id="GBXM01107253">
    <property type="protein sequence ID" value="JAH01324.1"/>
    <property type="molecule type" value="Transcribed_RNA"/>
</dbReference>
<proteinExistence type="predicted"/>
<name>A0A0E9PA09_ANGAN</name>
<sequence>MYFHTVCIFPPFSLHTEDCVSETQLLCSDEE</sequence>